<keyword evidence="3" id="KW-1185">Reference proteome</keyword>
<feature type="domain" description="Endonuclease/exonuclease/phosphatase" evidence="2">
    <location>
        <begin position="24"/>
        <end position="234"/>
    </location>
</feature>
<evidence type="ECO:0000256" key="1">
    <source>
        <dbReference type="SAM" id="MobiDB-lite"/>
    </source>
</evidence>
<dbReference type="PANTHER" id="PTHR23227:SF67">
    <property type="entry name" value="CRANIOFACIAL DEVELOPMENT PROTEIN 2-LIKE"/>
    <property type="match status" value="1"/>
</dbReference>
<dbReference type="Proteomes" id="UP001165740">
    <property type="component" value="Chromosome 18"/>
</dbReference>
<dbReference type="Pfam" id="PF03372">
    <property type="entry name" value="Exo_endo_phos"/>
    <property type="match status" value="1"/>
</dbReference>
<sequence>MDASTASRMQQILRLEKRRDFIFGTWNVTSLNKYQEIVIDEIKKYKVDIACVQETRCKEEVYTKRGYRLVLKCYDNEDMKYGLGFIIKEDIFKYIDIDSDFTDRICSLTLNTDGGIVHIINVYIPHVNTELETKEDFFESLEEKLSKISEDEIIFLLGDFNSHVGDDNLAWFRCLGEHGISCRVTDNGRRLLELCTFHDLCIAHSFFDQTENAQYTFQNKSSSSSYIDFCITRNKHRHFVKMTKANIQLKRSTDHLLVTSNIELLLSNPKGNSQPKALSNPNIYNEYDSEVSYRVSKASVALSEMFKSFQNGTKQLDYNAMITHYNKVVLSELTSNCELYKRSPKHKKFMKDFDKKSKRRIKKACENFCQDIADGQKKTSVKDNADGQKKTSVKDIADGQKKTLVKDNVNGQTKTSVKGNVNGQKKTSVKDIADGQKKTSIKDNLNGQKKPSVKDNVNDQKKTSVKDNVNDQKKT</sequence>
<dbReference type="SUPFAM" id="SSF56219">
    <property type="entry name" value="DNase I-like"/>
    <property type="match status" value="1"/>
</dbReference>
<dbReference type="PANTHER" id="PTHR23227">
    <property type="entry name" value="BUCENTAUR RELATED"/>
    <property type="match status" value="1"/>
</dbReference>
<name>A0A9W2ZF90_BIOGL</name>
<protein>
    <submittedName>
        <fullName evidence="4">Craniofacial development protein 2-like</fullName>
    </submittedName>
</protein>
<proteinExistence type="predicted"/>
<dbReference type="AlphaFoldDB" id="A0A9W2ZF90"/>
<reference evidence="4" key="1">
    <citation type="submission" date="2025-08" db="UniProtKB">
        <authorList>
            <consortium name="RefSeq"/>
        </authorList>
    </citation>
    <scope>IDENTIFICATION</scope>
</reference>
<feature type="compositionally biased region" description="Basic and acidic residues" evidence="1">
    <location>
        <begin position="428"/>
        <end position="441"/>
    </location>
</feature>
<dbReference type="InterPro" id="IPR027124">
    <property type="entry name" value="Swc5/CFDP1/2"/>
</dbReference>
<dbReference type="InterPro" id="IPR036691">
    <property type="entry name" value="Endo/exonu/phosph_ase_sf"/>
</dbReference>
<dbReference type="GeneID" id="129924031"/>
<dbReference type="Gene3D" id="3.60.10.10">
    <property type="entry name" value="Endonuclease/exonuclease/phosphatase"/>
    <property type="match status" value="1"/>
</dbReference>
<gene>
    <name evidence="4" type="primary">LOC129924031</name>
</gene>
<dbReference type="CDD" id="cd09076">
    <property type="entry name" value="L1-EN"/>
    <property type="match status" value="1"/>
</dbReference>
<accession>A0A9W2ZF90</accession>
<evidence type="ECO:0000313" key="3">
    <source>
        <dbReference type="Proteomes" id="UP001165740"/>
    </source>
</evidence>
<dbReference type="RefSeq" id="XP_055873608.1">
    <property type="nucleotide sequence ID" value="XM_056017633.1"/>
</dbReference>
<feature type="compositionally biased region" description="Basic and acidic residues" evidence="1">
    <location>
        <begin position="452"/>
        <end position="475"/>
    </location>
</feature>
<evidence type="ECO:0000313" key="4">
    <source>
        <dbReference type="RefSeq" id="XP_055873608.1"/>
    </source>
</evidence>
<dbReference type="InterPro" id="IPR005135">
    <property type="entry name" value="Endo/exonuclease/phosphatase"/>
</dbReference>
<feature type="compositionally biased region" description="Polar residues" evidence="1">
    <location>
        <begin position="409"/>
        <end position="426"/>
    </location>
</feature>
<feature type="region of interest" description="Disordered" evidence="1">
    <location>
        <begin position="407"/>
        <end position="475"/>
    </location>
</feature>
<dbReference type="GO" id="GO:0003824">
    <property type="term" value="F:catalytic activity"/>
    <property type="evidence" value="ECO:0007669"/>
    <property type="project" value="InterPro"/>
</dbReference>
<organism evidence="3 4">
    <name type="scientific">Biomphalaria glabrata</name>
    <name type="common">Bloodfluke planorb</name>
    <name type="synonym">Freshwater snail</name>
    <dbReference type="NCBI Taxonomy" id="6526"/>
    <lineage>
        <taxon>Eukaryota</taxon>
        <taxon>Metazoa</taxon>
        <taxon>Spiralia</taxon>
        <taxon>Lophotrochozoa</taxon>
        <taxon>Mollusca</taxon>
        <taxon>Gastropoda</taxon>
        <taxon>Heterobranchia</taxon>
        <taxon>Euthyneura</taxon>
        <taxon>Panpulmonata</taxon>
        <taxon>Hygrophila</taxon>
        <taxon>Lymnaeoidea</taxon>
        <taxon>Planorbidae</taxon>
        <taxon>Biomphalaria</taxon>
    </lineage>
</organism>
<evidence type="ECO:0000259" key="2">
    <source>
        <dbReference type="Pfam" id="PF03372"/>
    </source>
</evidence>